<evidence type="ECO:0000313" key="2">
    <source>
        <dbReference type="Proteomes" id="UP001153269"/>
    </source>
</evidence>
<name>A0A9N7USZ9_PLEPL</name>
<dbReference type="EMBL" id="CADEAL010001868">
    <property type="protein sequence ID" value="CAB1436241.1"/>
    <property type="molecule type" value="Genomic_DNA"/>
</dbReference>
<dbReference type="AlphaFoldDB" id="A0A9N7USZ9"/>
<sequence>MVLFMSDGVTLSVSKRIDSADNKVLDISNPLDPLEVIHSAHPSNHCPAQPAARQPPVRPAHTPVHRGVSLLRLRLGSTAETLPEPRALRMRRAHRICSRATDAAFRRCSAPAPHHRLELHIHKCEVLRK</sequence>
<accession>A0A9N7USZ9</accession>
<dbReference type="Proteomes" id="UP001153269">
    <property type="component" value="Unassembled WGS sequence"/>
</dbReference>
<proteinExistence type="predicted"/>
<organism evidence="1 2">
    <name type="scientific">Pleuronectes platessa</name>
    <name type="common">European plaice</name>
    <dbReference type="NCBI Taxonomy" id="8262"/>
    <lineage>
        <taxon>Eukaryota</taxon>
        <taxon>Metazoa</taxon>
        <taxon>Chordata</taxon>
        <taxon>Craniata</taxon>
        <taxon>Vertebrata</taxon>
        <taxon>Euteleostomi</taxon>
        <taxon>Actinopterygii</taxon>
        <taxon>Neopterygii</taxon>
        <taxon>Teleostei</taxon>
        <taxon>Neoteleostei</taxon>
        <taxon>Acanthomorphata</taxon>
        <taxon>Carangaria</taxon>
        <taxon>Pleuronectiformes</taxon>
        <taxon>Pleuronectoidei</taxon>
        <taxon>Pleuronectidae</taxon>
        <taxon>Pleuronectes</taxon>
    </lineage>
</organism>
<keyword evidence="2" id="KW-1185">Reference proteome</keyword>
<comment type="caution">
    <text evidence="1">The sequence shown here is derived from an EMBL/GenBank/DDBJ whole genome shotgun (WGS) entry which is preliminary data.</text>
</comment>
<protein>
    <submittedName>
        <fullName evidence="1">Uncharacterized protein</fullName>
    </submittedName>
</protein>
<evidence type="ECO:0000313" key="1">
    <source>
        <dbReference type="EMBL" id="CAB1436241.1"/>
    </source>
</evidence>
<reference evidence="1" key="1">
    <citation type="submission" date="2020-03" db="EMBL/GenBank/DDBJ databases">
        <authorList>
            <person name="Weist P."/>
        </authorList>
    </citation>
    <scope>NUCLEOTIDE SEQUENCE</scope>
</reference>
<gene>
    <name evidence="1" type="ORF">PLEPLA_LOCUS24276</name>
</gene>